<proteinExistence type="predicted"/>
<dbReference type="OrthoDB" id="4053447at2759"/>
<evidence type="ECO:0000313" key="1">
    <source>
        <dbReference type="EMBL" id="SCU94774.1"/>
    </source>
</evidence>
<dbReference type="EMBL" id="LT598457">
    <property type="protein sequence ID" value="SCU94774.1"/>
    <property type="molecule type" value="Genomic_DNA"/>
</dbReference>
<keyword evidence="2" id="KW-1185">Reference proteome</keyword>
<reference evidence="2" key="1">
    <citation type="submission" date="2016-03" db="EMBL/GenBank/DDBJ databases">
        <authorList>
            <person name="Devillers H."/>
        </authorList>
    </citation>
    <scope>NUCLEOTIDE SEQUENCE [LARGE SCALE GENOMIC DNA]</scope>
</reference>
<protein>
    <submittedName>
        <fullName evidence="1">LADA_0G11122g1_1</fullName>
    </submittedName>
</protein>
<evidence type="ECO:0000313" key="2">
    <source>
        <dbReference type="Proteomes" id="UP000190274"/>
    </source>
</evidence>
<dbReference type="STRING" id="1266660.A0A1G4JUU6"/>
<dbReference type="Proteomes" id="UP000190274">
    <property type="component" value="Chromosome G"/>
</dbReference>
<name>A0A1G4JUU6_9SACH</name>
<dbReference type="AlphaFoldDB" id="A0A1G4JUU6"/>
<sequence length="153" mass="17497">METVLSQLILEECEVPSTLIFALGSTAREFFENDLTSSAGTMSSVRAVVNAQQHIKVLFLNKLQYLYMYLTKFEVEDGEGKLTFKNLIIFGLDESLGLSDDQLAWPQVRLSNLIYNLAFKIKSRYQVEVHFVPSGDLPCDALNQMEQYWREVC</sequence>
<organism evidence="1 2">
    <name type="scientific">Lachancea dasiensis</name>
    <dbReference type="NCBI Taxonomy" id="1072105"/>
    <lineage>
        <taxon>Eukaryota</taxon>
        <taxon>Fungi</taxon>
        <taxon>Dikarya</taxon>
        <taxon>Ascomycota</taxon>
        <taxon>Saccharomycotina</taxon>
        <taxon>Saccharomycetes</taxon>
        <taxon>Saccharomycetales</taxon>
        <taxon>Saccharomycetaceae</taxon>
        <taxon>Lachancea</taxon>
    </lineage>
</organism>
<accession>A0A1G4JUU6</accession>
<gene>
    <name evidence="1" type="ORF">LADA_0G11122G</name>
</gene>